<dbReference type="InterPro" id="IPR015943">
    <property type="entry name" value="WD40/YVTN_repeat-like_dom_sf"/>
</dbReference>
<gene>
    <name evidence="11" type="ORF">EXIGLDRAFT_645777</name>
</gene>
<dbReference type="PANTHER" id="PTHR44215:SF1">
    <property type="entry name" value="WD REPEAT-CONTAINING PROTEIN 75"/>
    <property type="match status" value="1"/>
</dbReference>
<evidence type="ECO:0000256" key="6">
    <source>
        <dbReference type="ARBA" id="ARBA00023163"/>
    </source>
</evidence>
<evidence type="ECO:0000256" key="9">
    <source>
        <dbReference type="SAM" id="MobiDB-lite"/>
    </source>
</evidence>
<feature type="compositionally biased region" description="Basic and acidic residues" evidence="9">
    <location>
        <begin position="24"/>
        <end position="41"/>
    </location>
</feature>
<dbReference type="AlphaFoldDB" id="A0A166AP28"/>
<dbReference type="Pfam" id="PF23769">
    <property type="entry name" value="Beta-prop_WDR75_2nd"/>
    <property type="match status" value="1"/>
</dbReference>
<evidence type="ECO:0000256" key="8">
    <source>
        <dbReference type="PROSITE-ProRule" id="PRU00221"/>
    </source>
</evidence>
<accession>A0A166AP28</accession>
<dbReference type="GO" id="GO:2000234">
    <property type="term" value="P:positive regulation of rRNA processing"/>
    <property type="evidence" value="ECO:0007669"/>
    <property type="project" value="TreeGrafter"/>
</dbReference>
<dbReference type="Gene3D" id="2.130.10.10">
    <property type="entry name" value="YVTN repeat-like/Quinoprotein amine dehydrogenase"/>
    <property type="match status" value="3"/>
</dbReference>
<reference evidence="11 12" key="1">
    <citation type="journal article" date="2016" name="Mol. Biol. Evol.">
        <title>Comparative Genomics of Early-Diverging Mushroom-Forming Fungi Provides Insights into the Origins of Lignocellulose Decay Capabilities.</title>
        <authorList>
            <person name="Nagy L.G."/>
            <person name="Riley R."/>
            <person name="Tritt A."/>
            <person name="Adam C."/>
            <person name="Daum C."/>
            <person name="Floudas D."/>
            <person name="Sun H."/>
            <person name="Yadav J.S."/>
            <person name="Pangilinan J."/>
            <person name="Larsson K.H."/>
            <person name="Matsuura K."/>
            <person name="Barry K."/>
            <person name="Labutti K."/>
            <person name="Kuo R."/>
            <person name="Ohm R.A."/>
            <person name="Bhattacharya S.S."/>
            <person name="Shirouzu T."/>
            <person name="Yoshinaga Y."/>
            <person name="Martin F.M."/>
            <person name="Grigoriev I.V."/>
            <person name="Hibbett D.S."/>
        </authorList>
    </citation>
    <scope>NUCLEOTIDE SEQUENCE [LARGE SCALE GENOMIC DNA]</scope>
    <source>
        <strain evidence="11 12">HHB12029</strain>
    </source>
</reference>
<dbReference type="InterPro" id="IPR011047">
    <property type="entry name" value="Quinoprotein_ADH-like_sf"/>
</dbReference>
<evidence type="ECO:0000256" key="5">
    <source>
        <dbReference type="ARBA" id="ARBA00022737"/>
    </source>
</evidence>
<dbReference type="InParanoid" id="A0A166AP28"/>
<name>A0A166AP28_EXIGL</name>
<dbReference type="SUPFAM" id="SSF50978">
    <property type="entry name" value="WD40 repeat-like"/>
    <property type="match status" value="1"/>
</dbReference>
<dbReference type="SMART" id="SM00320">
    <property type="entry name" value="WD40"/>
    <property type="match status" value="7"/>
</dbReference>
<dbReference type="SUPFAM" id="SSF50998">
    <property type="entry name" value="Quinoprotein alcohol dehydrogenase-like"/>
    <property type="match status" value="1"/>
</dbReference>
<dbReference type="EMBL" id="KV425983">
    <property type="protein sequence ID" value="KZV93849.1"/>
    <property type="molecule type" value="Genomic_DNA"/>
</dbReference>
<feature type="region of interest" description="Disordered" evidence="9">
    <location>
        <begin position="1"/>
        <end position="63"/>
    </location>
</feature>
<keyword evidence="3" id="KW-0698">rRNA processing</keyword>
<evidence type="ECO:0000256" key="1">
    <source>
        <dbReference type="ARBA" id="ARBA00004604"/>
    </source>
</evidence>
<feature type="repeat" description="WD" evidence="8">
    <location>
        <begin position="327"/>
        <end position="368"/>
    </location>
</feature>
<keyword evidence="2" id="KW-0690">Ribosome biogenesis</keyword>
<keyword evidence="4 8" id="KW-0853">WD repeat</keyword>
<evidence type="ECO:0000313" key="12">
    <source>
        <dbReference type="Proteomes" id="UP000077266"/>
    </source>
</evidence>
<evidence type="ECO:0000256" key="7">
    <source>
        <dbReference type="ARBA" id="ARBA00023242"/>
    </source>
</evidence>
<feature type="repeat" description="WD" evidence="8">
    <location>
        <begin position="132"/>
        <end position="165"/>
    </location>
</feature>
<dbReference type="OrthoDB" id="4096at2759"/>
<evidence type="ECO:0000313" key="11">
    <source>
        <dbReference type="EMBL" id="KZV93849.1"/>
    </source>
</evidence>
<dbReference type="Proteomes" id="UP000077266">
    <property type="component" value="Unassembled WGS sequence"/>
</dbReference>
<dbReference type="FunCoup" id="A0A166AP28">
    <property type="interactions" value="674"/>
</dbReference>
<comment type="subcellular location">
    <subcellularLocation>
        <location evidence="1">Nucleus</location>
        <location evidence="1">Nucleolus</location>
    </subcellularLocation>
</comment>
<dbReference type="GO" id="GO:0003723">
    <property type="term" value="F:RNA binding"/>
    <property type="evidence" value="ECO:0007669"/>
    <property type="project" value="InterPro"/>
</dbReference>
<keyword evidence="7" id="KW-0539">Nucleus</keyword>
<dbReference type="GO" id="GO:0045943">
    <property type="term" value="P:positive regulation of transcription by RNA polymerase I"/>
    <property type="evidence" value="ECO:0007669"/>
    <property type="project" value="InterPro"/>
</dbReference>
<feature type="region of interest" description="Disordered" evidence="9">
    <location>
        <begin position="907"/>
        <end position="977"/>
    </location>
</feature>
<protein>
    <submittedName>
        <fullName evidence="11">WD40 repeat-like protein</fullName>
    </submittedName>
</protein>
<dbReference type="STRING" id="1314781.A0A166AP28"/>
<sequence length="977" mass="105756">MAPKSKATALPPALAGNSVGSSKPNEKPSKGKGKADAERATVSDATAANAVDDARGQPSRGGRFSDVPVWQWTTLTERSISRHPAVFTPDAKYFFIIVSASVKVYSATTGAVVSTLSAFSNDASSSASTSTSPGHRRTITSIMIHPGNPLQLVTASLDGTIKIWDYLDALLLDTIDLERPVTHMCADTSKPDSVFIASAPKSNKTGPKERSVIYRVSLRQSVQPDDAKPVYFRVTKTQSVHHLVMSPSGRWLIIAGATKIYAAAVSPARVGEMTKYTSPQLITSFAFHPTDEYFATGCDTGVIRLWYCLNGEKEQAKAEKNAQTTMLHWHAHAVSSLTFTPNGAYLLSGGEEAVLVIWQLDANKKDFVPRVGAPIVSIAVTPVAEQSEGYLLCLQDGTLMTIDAAKHTVRLEIPRIKLAPLHFRPPTTEPPPLAVHEASSSIVLPSSHPSSIQFYDPFTFALKYELEVAPSNRVSRVQDEHTEPPRVLCTATCSSGRWLATVDARANAEMHLKIWAWDGRSWSLNTRVDRPHGNARVTGMAFHPLGTNAQSWQLVTIGDDANVKTWKAKTVANERGRDETFWVSRSTFSWREQLPRALSWSPDGSILVVAYAAAVVLFDPDSNAVLQVLSCPEIKDIRSFAFVGTAGQYLAVASQREISVWDLVSGSVLWTHAAKQNVQQLVAHPRSDMFAAVQNPAATLEEESITIVRVFEITAGPRAVRKHKVPYPIRACAFFSLSSSPASSDFVLFGITLRWSVVLLGDDVTRPMERARAIVDDGSGTGASRTLLQDIFGASAILAPSAPSTAGPSASVVTRKKDPLYELELPAYEQPPLGRLFDSVMGRIVGKRALDVPPIADTSQMDVDQDPIVESGATLMQAASIEREPDKSELDALTQMFREVFVQPAPTVPKSTLHTNGNGNGLHKPVSTPKVNGHASAQKAKTKRTPATPLPSSNADVEMDVDSSPVTVGQKRKKSKI</sequence>
<dbReference type="GO" id="GO:0032040">
    <property type="term" value="C:small-subunit processome"/>
    <property type="evidence" value="ECO:0007669"/>
    <property type="project" value="InterPro"/>
</dbReference>
<dbReference type="InterPro" id="IPR057644">
    <property type="entry name" value="Beta-prop_WDR75_2nd"/>
</dbReference>
<feature type="domain" description="WD repeat-containing protein 75 second beta-propeller" evidence="10">
    <location>
        <begin position="437"/>
        <end position="695"/>
    </location>
</feature>
<evidence type="ECO:0000256" key="2">
    <source>
        <dbReference type="ARBA" id="ARBA00022517"/>
    </source>
</evidence>
<organism evidence="11 12">
    <name type="scientific">Exidia glandulosa HHB12029</name>
    <dbReference type="NCBI Taxonomy" id="1314781"/>
    <lineage>
        <taxon>Eukaryota</taxon>
        <taxon>Fungi</taxon>
        <taxon>Dikarya</taxon>
        <taxon>Basidiomycota</taxon>
        <taxon>Agaricomycotina</taxon>
        <taxon>Agaricomycetes</taxon>
        <taxon>Auriculariales</taxon>
        <taxon>Exidiaceae</taxon>
        <taxon>Exidia</taxon>
    </lineage>
</organism>
<keyword evidence="5" id="KW-0677">Repeat</keyword>
<evidence type="ECO:0000256" key="3">
    <source>
        <dbReference type="ARBA" id="ARBA00022552"/>
    </source>
</evidence>
<dbReference type="PROSITE" id="PS50294">
    <property type="entry name" value="WD_REPEATS_REGION"/>
    <property type="match status" value="2"/>
</dbReference>
<keyword evidence="6" id="KW-0804">Transcription</keyword>
<keyword evidence="12" id="KW-1185">Reference proteome</keyword>
<dbReference type="PANTHER" id="PTHR44215">
    <property type="entry name" value="WD REPEAT-CONTAINING PROTEIN 75"/>
    <property type="match status" value="1"/>
</dbReference>
<dbReference type="PROSITE" id="PS50082">
    <property type="entry name" value="WD_REPEATS_2"/>
    <property type="match status" value="2"/>
</dbReference>
<dbReference type="Pfam" id="PF23869">
    <property type="entry name" value="Beta-prop_WDR75_1st"/>
    <property type="match status" value="1"/>
</dbReference>
<dbReference type="InterPro" id="IPR036322">
    <property type="entry name" value="WD40_repeat_dom_sf"/>
</dbReference>
<dbReference type="InterPro" id="IPR001680">
    <property type="entry name" value="WD40_rpt"/>
</dbReference>
<evidence type="ECO:0000259" key="10">
    <source>
        <dbReference type="Pfam" id="PF23769"/>
    </source>
</evidence>
<proteinExistence type="predicted"/>
<dbReference type="InterPro" id="IPR053826">
    <property type="entry name" value="WDR75"/>
</dbReference>
<dbReference type="GO" id="GO:0006364">
    <property type="term" value="P:rRNA processing"/>
    <property type="evidence" value="ECO:0007669"/>
    <property type="project" value="UniProtKB-KW"/>
</dbReference>
<evidence type="ECO:0000256" key="4">
    <source>
        <dbReference type="ARBA" id="ARBA00022574"/>
    </source>
</evidence>